<reference evidence="1" key="1">
    <citation type="submission" date="2004-06" db="EMBL/GenBank/DDBJ databases">
        <authorList>
            <person name="Town C.D."/>
        </authorList>
    </citation>
    <scope>NUCLEOTIDE SEQUENCE</scope>
</reference>
<proteinExistence type="predicted"/>
<name>Q2HUW0_MEDTR</name>
<reference evidence="1" key="2">
    <citation type="submission" date="2007-03" db="EMBL/GenBank/DDBJ databases">
        <authorList>
            <consortium name="The International Medicago Genome Annotation Group"/>
        </authorList>
    </citation>
    <scope>NUCLEOTIDE SEQUENCE</scope>
</reference>
<protein>
    <submittedName>
        <fullName evidence="1">Uncharacterized protein</fullName>
    </submittedName>
</protein>
<sequence length="122" mass="13431">MDMPPRKLPVSQRLVGQCVGQQNVSKIPHFSGQHCRRCHLKISFAISEGQLLGKPLENADTVCFCIDFAAALLTMGESIPSHSNSNTRLKKYHELCEGFPLEILLGVFPSISPSKFARSSCT</sequence>
<dbReference type="EMBL" id="AC149040">
    <property type="protein sequence ID" value="ABD32274.1"/>
    <property type="molecule type" value="Genomic_DNA"/>
</dbReference>
<organism evidence="1">
    <name type="scientific">Medicago truncatula</name>
    <name type="common">Barrel medic</name>
    <name type="synonym">Medicago tribuloides</name>
    <dbReference type="NCBI Taxonomy" id="3880"/>
    <lineage>
        <taxon>Eukaryota</taxon>
        <taxon>Viridiplantae</taxon>
        <taxon>Streptophyta</taxon>
        <taxon>Embryophyta</taxon>
        <taxon>Tracheophyta</taxon>
        <taxon>Spermatophyta</taxon>
        <taxon>Magnoliopsida</taxon>
        <taxon>eudicotyledons</taxon>
        <taxon>Gunneridae</taxon>
        <taxon>Pentapetalae</taxon>
        <taxon>rosids</taxon>
        <taxon>fabids</taxon>
        <taxon>Fabales</taxon>
        <taxon>Fabaceae</taxon>
        <taxon>Papilionoideae</taxon>
        <taxon>50 kb inversion clade</taxon>
        <taxon>NPAAA clade</taxon>
        <taxon>Hologalegina</taxon>
        <taxon>IRL clade</taxon>
        <taxon>Trifolieae</taxon>
        <taxon>Medicago</taxon>
    </lineage>
</organism>
<dbReference type="AlphaFoldDB" id="Q2HUW0"/>
<accession>Q2HUW0</accession>
<evidence type="ECO:0000313" key="1">
    <source>
        <dbReference type="EMBL" id="ABD32274.1"/>
    </source>
</evidence>
<gene>
    <name evidence="1" type="ORF">MtrDRAFT_AC149040g27v2</name>
</gene>